<dbReference type="EMBL" id="JAMDLZ010000003">
    <property type="protein sequence ID" value="MCY9545475.1"/>
    <property type="molecule type" value="Genomic_DNA"/>
</dbReference>
<reference evidence="2 3" key="1">
    <citation type="submission" date="2022-05" db="EMBL/GenBank/DDBJ databases">
        <title>Genome Sequencing of Bee-Associated Microbes.</title>
        <authorList>
            <person name="Dunlap C."/>
        </authorList>
    </citation>
    <scope>NUCLEOTIDE SEQUENCE [LARGE SCALE GENOMIC DNA]</scope>
    <source>
        <strain evidence="2 3">NRRL BD-083</strain>
    </source>
</reference>
<proteinExistence type="predicted"/>
<protein>
    <submittedName>
        <fullName evidence="2">Uncharacterized protein</fullName>
    </submittedName>
</protein>
<sequence length="422" mass="51225">MVNYLKDLMDIDKGSLLNIEFMNEGKFKINSFNKKIENYLCNLLREEDKEDIQDFYQYLKDDLVMELLYDAVQNIIVFFSKSTNKKKFKDLSYEFFFKNSDEFNLFLDEISLDENVKDLFYSVSIDIYNLFPKILFPWYVYALSKTIESKIKFGEKISKPIDQRRLRLHNLQNSHLEKSEEGRSYFENYIKNLRKTNNKKINKSLCLLAFNKITNLLDLNSMMGIYEYSSVKYKFDMTIDNNDQLKSVIRSNFNLYAYLIHFSGMKTRSHLFETNKNETKFLKFEDNLFYSTKIFEMLKNTMKEKIIEEFDVKSQINIPSEIQKDYLLFYMLKNEELYIDLYNDDTDDIVQFNWNPFIYKIGYETLYDVKQNKLDVLKEQEEQEEQEEQVQQEQQEQQERLIFKNGRVLLNDKYRWKKFSRR</sequence>
<accession>A0ABT4EIJ0</accession>
<dbReference type="RefSeq" id="WP_268635713.1">
    <property type="nucleotide sequence ID" value="NZ_JAMDLZ010000003.1"/>
</dbReference>
<feature type="coiled-coil region" evidence="1">
    <location>
        <begin position="367"/>
        <end position="400"/>
    </location>
</feature>
<organism evidence="2 3">
    <name type="scientific">Lysinibacillus xylanilyticus</name>
    <dbReference type="NCBI Taxonomy" id="582475"/>
    <lineage>
        <taxon>Bacteria</taxon>
        <taxon>Bacillati</taxon>
        <taxon>Bacillota</taxon>
        <taxon>Bacilli</taxon>
        <taxon>Bacillales</taxon>
        <taxon>Bacillaceae</taxon>
        <taxon>Lysinibacillus</taxon>
    </lineage>
</organism>
<dbReference type="Proteomes" id="UP001527052">
    <property type="component" value="Unassembled WGS sequence"/>
</dbReference>
<name>A0ABT4EIJ0_9BACI</name>
<keyword evidence="1" id="KW-0175">Coiled coil</keyword>
<evidence type="ECO:0000256" key="1">
    <source>
        <dbReference type="SAM" id="Coils"/>
    </source>
</evidence>
<gene>
    <name evidence="2" type="ORF">M5W82_00805</name>
</gene>
<evidence type="ECO:0000313" key="3">
    <source>
        <dbReference type="Proteomes" id="UP001527052"/>
    </source>
</evidence>
<evidence type="ECO:0000313" key="2">
    <source>
        <dbReference type="EMBL" id="MCY9545475.1"/>
    </source>
</evidence>
<comment type="caution">
    <text evidence="2">The sequence shown here is derived from an EMBL/GenBank/DDBJ whole genome shotgun (WGS) entry which is preliminary data.</text>
</comment>
<keyword evidence="3" id="KW-1185">Reference proteome</keyword>